<evidence type="ECO:0000256" key="1">
    <source>
        <dbReference type="SAM" id="MobiDB-lite"/>
    </source>
</evidence>
<reference evidence="2" key="1">
    <citation type="submission" date="2023-03" db="EMBL/GenBank/DDBJ databases">
        <title>Massive genome expansion in bonnet fungi (Mycena s.s.) driven by repeated elements and novel gene families across ecological guilds.</title>
        <authorList>
            <consortium name="Lawrence Berkeley National Laboratory"/>
            <person name="Harder C.B."/>
            <person name="Miyauchi S."/>
            <person name="Viragh M."/>
            <person name="Kuo A."/>
            <person name="Thoen E."/>
            <person name="Andreopoulos B."/>
            <person name="Lu D."/>
            <person name="Skrede I."/>
            <person name="Drula E."/>
            <person name="Henrissat B."/>
            <person name="Morin E."/>
            <person name="Kohler A."/>
            <person name="Barry K."/>
            <person name="LaButti K."/>
            <person name="Morin E."/>
            <person name="Salamov A."/>
            <person name="Lipzen A."/>
            <person name="Mereny Z."/>
            <person name="Hegedus B."/>
            <person name="Baldrian P."/>
            <person name="Stursova M."/>
            <person name="Weitz H."/>
            <person name="Taylor A."/>
            <person name="Grigoriev I.V."/>
            <person name="Nagy L.G."/>
            <person name="Martin F."/>
            <person name="Kauserud H."/>
        </authorList>
    </citation>
    <scope>NUCLEOTIDE SEQUENCE</scope>
    <source>
        <strain evidence="2">9284</strain>
    </source>
</reference>
<dbReference type="AlphaFoldDB" id="A0AAD7FNZ7"/>
<protein>
    <recommendedName>
        <fullName evidence="4">F-box domain-containing protein</fullName>
    </recommendedName>
</protein>
<name>A0AAD7FNZ7_9AGAR</name>
<gene>
    <name evidence="2" type="ORF">FB45DRAFT_865657</name>
</gene>
<feature type="region of interest" description="Disordered" evidence="1">
    <location>
        <begin position="243"/>
        <end position="268"/>
    </location>
</feature>
<evidence type="ECO:0000313" key="2">
    <source>
        <dbReference type="EMBL" id="KAJ7635089.1"/>
    </source>
</evidence>
<evidence type="ECO:0008006" key="4">
    <source>
        <dbReference type="Google" id="ProtNLM"/>
    </source>
</evidence>
<dbReference type="EMBL" id="JARKIF010000007">
    <property type="protein sequence ID" value="KAJ7635089.1"/>
    <property type="molecule type" value="Genomic_DNA"/>
</dbReference>
<evidence type="ECO:0000313" key="3">
    <source>
        <dbReference type="Proteomes" id="UP001221142"/>
    </source>
</evidence>
<keyword evidence="3" id="KW-1185">Reference proteome</keyword>
<feature type="compositionally biased region" description="Low complexity" evidence="1">
    <location>
        <begin position="255"/>
        <end position="268"/>
    </location>
</feature>
<accession>A0AAD7FNZ7</accession>
<proteinExistence type="predicted"/>
<sequence>MHRNMHHYRPQTNGYPPGNSSPNNRDILLALGDLRALVKHLDVRLEALADKIQIQETKMGAQDIRIQLLKQENSELWQEVYRLKGPRLPTEILLLIVESAWDDKPALKTFSLVCKSWLHVARKIIFYRLPIPMSGVFRQGSFSVRPGDILNSPHCDIFPYVQSFKIEASLDGLGGASSDRVRKWMREALVHMPKFTALTWSVLWYCTESELGDLMLAIPPSMQSNLRSLLIFSPSPSLTLRNAHRTRHKPFDGRPYTGTYPYPYPSGS</sequence>
<dbReference type="Proteomes" id="UP001221142">
    <property type="component" value="Unassembled WGS sequence"/>
</dbReference>
<feature type="region of interest" description="Disordered" evidence="1">
    <location>
        <begin position="1"/>
        <end position="21"/>
    </location>
</feature>
<comment type="caution">
    <text evidence="2">The sequence shown here is derived from an EMBL/GenBank/DDBJ whole genome shotgun (WGS) entry which is preliminary data.</text>
</comment>
<organism evidence="2 3">
    <name type="scientific">Roridomyces roridus</name>
    <dbReference type="NCBI Taxonomy" id="1738132"/>
    <lineage>
        <taxon>Eukaryota</taxon>
        <taxon>Fungi</taxon>
        <taxon>Dikarya</taxon>
        <taxon>Basidiomycota</taxon>
        <taxon>Agaricomycotina</taxon>
        <taxon>Agaricomycetes</taxon>
        <taxon>Agaricomycetidae</taxon>
        <taxon>Agaricales</taxon>
        <taxon>Marasmiineae</taxon>
        <taxon>Mycenaceae</taxon>
        <taxon>Roridomyces</taxon>
    </lineage>
</organism>